<evidence type="ECO:0000313" key="5">
    <source>
        <dbReference type="Proteomes" id="UP000268007"/>
    </source>
</evidence>
<comment type="caution">
    <text evidence="4">The sequence shown here is derived from an EMBL/GenBank/DDBJ whole genome shotgun (WGS) entry which is preliminary data.</text>
</comment>
<evidence type="ECO:0000313" key="4">
    <source>
        <dbReference type="EMBL" id="RKR80976.1"/>
    </source>
</evidence>
<dbReference type="PANTHER" id="PTHR30273:SF2">
    <property type="entry name" value="PROTEIN FECR"/>
    <property type="match status" value="1"/>
</dbReference>
<dbReference type="Gene3D" id="3.55.50.30">
    <property type="match status" value="1"/>
</dbReference>
<dbReference type="RefSeq" id="WP_008507848.1">
    <property type="nucleotide sequence ID" value="NZ_RBKU01000001.1"/>
</dbReference>
<evidence type="ECO:0000256" key="1">
    <source>
        <dbReference type="SAM" id="Phobius"/>
    </source>
</evidence>
<feature type="domain" description="Protein FecR C-terminal" evidence="3">
    <location>
        <begin position="301"/>
        <end position="370"/>
    </location>
</feature>
<proteinExistence type="predicted"/>
<feature type="transmembrane region" description="Helical" evidence="1">
    <location>
        <begin position="66"/>
        <end position="86"/>
    </location>
</feature>
<dbReference type="EMBL" id="RBKU01000001">
    <property type="protein sequence ID" value="RKR80976.1"/>
    <property type="molecule type" value="Genomic_DNA"/>
</dbReference>
<organism evidence="4 5">
    <name type="scientific">Mucilaginibacter gracilis</name>
    <dbReference type="NCBI Taxonomy" id="423350"/>
    <lineage>
        <taxon>Bacteria</taxon>
        <taxon>Pseudomonadati</taxon>
        <taxon>Bacteroidota</taxon>
        <taxon>Sphingobacteriia</taxon>
        <taxon>Sphingobacteriales</taxon>
        <taxon>Sphingobacteriaceae</taxon>
        <taxon>Mucilaginibacter</taxon>
    </lineage>
</organism>
<keyword evidence="1" id="KW-0472">Membrane</keyword>
<dbReference type="OrthoDB" id="1099963at2"/>
<dbReference type="InterPro" id="IPR006860">
    <property type="entry name" value="FecR"/>
</dbReference>
<dbReference type="InterPro" id="IPR012373">
    <property type="entry name" value="Ferrdict_sens_TM"/>
</dbReference>
<keyword evidence="1" id="KW-0812">Transmembrane</keyword>
<dbReference type="PANTHER" id="PTHR30273">
    <property type="entry name" value="PERIPLASMIC SIGNAL SENSOR AND SIGMA FACTOR ACTIVATOR FECR-RELATED"/>
    <property type="match status" value="1"/>
</dbReference>
<dbReference type="Pfam" id="PF16344">
    <property type="entry name" value="FecR_C"/>
    <property type="match status" value="1"/>
</dbReference>
<sequence>MDNSFKELLHKYNSGTCTPQEQAIIEAWYQQMEAADLAPVTEEQLNNIAGLKLVIPGNAKVRRLSAWLSAAAAVILMAGAASYFLYKAAPHVQQTVKLHNDALPGSNKAVLTLANGHKIFLGGVQNGPIAHQGEAVVEKKADGELSYKTDEPAPARVNMPTVFNSVSTPRGGQHHLILSDGTGVWLNASSSIKYPTVFNGPERRIEITGEAYFEVAHNADKPFKVTCGEQTVEVLGTHFNINAYADEPLINTTLLQGLVRVSAGTNMALLKPGEQSLVSSANNIKVTQADVEAAVDWKEGDFVFKSQTLPAIMRKLARWYDVDINYGSYSNSKLTFSGVVSRSRNLSAVLKMLESSATVKFTVHDKVLTIVNK</sequence>
<reference evidence="4 5" key="1">
    <citation type="submission" date="2018-10" db="EMBL/GenBank/DDBJ databases">
        <title>Genomic Encyclopedia of Archaeal and Bacterial Type Strains, Phase II (KMG-II): from individual species to whole genera.</title>
        <authorList>
            <person name="Goeker M."/>
        </authorList>
    </citation>
    <scope>NUCLEOTIDE SEQUENCE [LARGE SCALE GENOMIC DNA]</scope>
    <source>
        <strain evidence="4 5">DSM 18602</strain>
    </source>
</reference>
<evidence type="ECO:0000259" key="2">
    <source>
        <dbReference type="Pfam" id="PF04773"/>
    </source>
</evidence>
<dbReference type="Proteomes" id="UP000268007">
    <property type="component" value="Unassembled WGS sequence"/>
</dbReference>
<dbReference type="AlphaFoldDB" id="A0A495IW49"/>
<dbReference type="PIRSF" id="PIRSF018266">
    <property type="entry name" value="FecR"/>
    <property type="match status" value="1"/>
</dbReference>
<dbReference type="InterPro" id="IPR032508">
    <property type="entry name" value="FecR_C"/>
</dbReference>
<dbReference type="Pfam" id="PF04773">
    <property type="entry name" value="FecR"/>
    <property type="match status" value="1"/>
</dbReference>
<protein>
    <submittedName>
        <fullName evidence="4">FecR family protein</fullName>
    </submittedName>
</protein>
<keyword evidence="5" id="KW-1185">Reference proteome</keyword>
<accession>A0A495IW49</accession>
<gene>
    <name evidence="4" type="ORF">BDD43_1116</name>
</gene>
<dbReference type="Gene3D" id="2.60.120.1440">
    <property type="match status" value="1"/>
</dbReference>
<evidence type="ECO:0000259" key="3">
    <source>
        <dbReference type="Pfam" id="PF16344"/>
    </source>
</evidence>
<name>A0A495IW49_9SPHI</name>
<dbReference type="GO" id="GO:0016989">
    <property type="term" value="F:sigma factor antagonist activity"/>
    <property type="evidence" value="ECO:0007669"/>
    <property type="project" value="TreeGrafter"/>
</dbReference>
<feature type="domain" description="FecR protein" evidence="2">
    <location>
        <begin position="166"/>
        <end position="260"/>
    </location>
</feature>
<keyword evidence="1" id="KW-1133">Transmembrane helix</keyword>